<dbReference type="AlphaFoldDB" id="A0A3S9SLN4"/>
<name>A0A3S9SLN4_EIKCO</name>
<dbReference type="Proteomes" id="UP000282435">
    <property type="component" value="Chromosome"/>
</dbReference>
<gene>
    <name evidence="1" type="ORF">ELB75_10735</name>
</gene>
<dbReference type="RefSeq" id="WP_126983892.1">
    <property type="nucleotide sequence ID" value="NZ_CP034670.1"/>
</dbReference>
<evidence type="ECO:0000313" key="2">
    <source>
        <dbReference type="Proteomes" id="UP000282435"/>
    </source>
</evidence>
<dbReference type="EMBL" id="CP034670">
    <property type="protein sequence ID" value="AZR60437.1"/>
    <property type="molecule type" value="Genomic_DNA"/>
</dbReference>
<proteinExistence type="predicted"/>
<accession>A0A3S9SLN4</accession>
<evidence type="ECO:0000313" key="1">
    <source>
        <dbReference type="EMBL" id="AZR60437.1"/>
    </source>
</evidence>
<reference evidence="1 2" key="1">
    <citation type="submission" date="2018-12" db="EMBL/GenBank/DDBJ databases">
        <title>Genome sequencing of Eikenella corrodens KCOM 3110 (= JS217).</title>
        <authorList>
            <person name="Koo J.-K."/>
            <person name="Park S.-N."/>
            <person name="Lim Y.K."/>
        </authorList>
    </citation>
    <scope>NUCLEOTIDE SEQUENCE [LARGE SCALE GENOMIC DNA]</scope>
    <source>
        <strain evidence="1 2">KCOM 3110</strain>
    </source>
</reference>
<sequence length="135" mass="14605">MNTGKPDTSRINMALYGGLAGLLANREYLAAEYVVDLSDTELDNLLELSEVASRRLGFILETVGRLLEHHAALPASQQELGAAESARLSNALMAELGAALPYLHELSGVLTEQYGFRQGFQQALSGTQKQEGSKR</sequence>
<organism evidence="1 2">
    <name type="scientific">Eikenella corrodens</name>
    <dbReference type="NCBI Taxonomy" id="539"/>
    <lineage>
        <taxon>Bacteria</taxon>
        <taxon>Pseudomonadati</taxon>
        <taxon>Pseudomonadota</taxon>
        <taxon>Betaproteobacteria</taxon>
        <taxon>Neisseriales</taxon>
        <taxon>Neisseriaceae</taxon>
        <taxon>Eikenella</taxon>
    </lineage>
</organism>
<protein>
    <submittedName>
        <fullName evidence="1">Uncharacterized protein</fullName>
    </submittedName>
</protein>